<accession>A0AAN8PVH3</accession>
<dbReference type="Pfam" id="PF11979">
    <property type="entry name" value="SARA_C"/>
    <property type="match status" value="1"/>
</dbReference>
<evidence type="ECO:0000256" key="3">
    <source>
        <dbReference type="ARBA" id="ARBA00022490"/>
    </source>
</evidence>
<dbReference type="Gene3D" id="3.30.1360.220">
    <property type="entry name" value="Domain of unknown function (DUF3480), N-terminal subdomain"/>
    <property type="match status" value="2"/>
</dbReference>
<dbReference type="PANTHER" id="PTHR46319:SF3">
    <property type="entry name" value="ZINC FINGER FYVE DOMAIN-CONTAINING PROTEIN"/>
    <property type="match status" value="1"/>
</dbReference>
<evidence type="ECO:0000256" key="6">
    <source>
        <dbReference type="ARBA" id="ARBA00022753"/>
    </source>
</evidence>
<feature type="compositionally biased region" description="Polar residues" evidence="11">
    <location>
        <begin position="169"/>
        <end position="200"/>
    </location>
</feature>
<dbReference type="FunFam" id="3.30.500.40:FF:000001">
    <property type="entry name" value="Zinc finger, FYVE domain-containing 9a"/>
    <property type="match status" value="1"/>
</dbReference>
<dbReference type="GO" id="GO:0031901">
    <property type="term" value="C:early endosome membrane"/>
    <property type="evidence" value="ECO:0007669"/>
    <property type="project" value="UniProtKB-SubCell"/>
</dbReference>
<feature type="compositionally biased region" description="Polar residues" evidence="11">
    <location>
        <begin position="656"/>
        <end position="684"/>
    </location>
</feature>
<dbReference type="Pfam" id="PF01363">
    <property type="entry name" value="FYVE"/>
    <property type="match status" value="1"/>
</dbReference>
<evidence type="ECO:0000256" key="10">
    <source>
        <dbReference type="PROSITE-ProRule" id="PRU00091"/>
    </source>
</evidence>
<dbReference type="CDD" id="cd15729">
    <property type="entry name" value="FYVE_endofin"/>
    <property type="match status" value="1"/>
</dbReference>
<organism evidence="13 14">
    <name type="scientific">Patella caerulea</name>
    <name type="common">Rayed Mediterranean limpet</name>
    <dbReference type="NCBI Taxonomy" id="87958"/>
    <lineage>
        <taxon>Eukaryota</taxon>
        <taxon>Metazoa</taxon>
        <taxon>Spiralia</taxon>
        <taxon>Lophotrochozoa</taxon>
        <taxon>Mollusca</taxon>
        <taxon>Gastropoda</taxon>
        <taxon>Patellogastropoda</taxon>
        <taxon>Patelloidea</taxon>
        <taxon>Patellidae</taxon>
        <taxon>Patella</taxon>
    </lineage>
</organism>
<dbReference type="PROSITE" id="PS50178">
    <property type="entry name" value="ZF_FYVE"/>
    <property type="match status" value="1"/>
</dbReference>
<dbReference type="Gene3D" id="3.30.40.10">
    <property type="entry name" value="Zinc/RING finger domain, C3HC4 (zinc finger)"/>
    <property type="match status" value="1"/>
</dbReference>
<dbReference type="InterPro" id="IPR017455">
    <property type="entry name" value="Znf_FYVE-rel"/>
</dbReference>
<feature type="region of interest" description="Disordered" evidence="11">
    <location>
        <begin position="150"/>
        <end position="200"/>
    </location>
</feature>
<evidence type="ECO:0000256" key="8">
    <source>
        <dbReference type="ARBA" id="ARBA00022833"/>
    </source>
</evidence>
<keyword evidence="5" id="KW-0479">Metal-binding</keyword>
<dbReference type="FunFam" id="3.30.1360.220:FF:000001">
    <property type="entry name" value="Zinc finger, FYVE domain-containing 9a"/>
    <property type="match status" value="1"/>
</dbReference>
<comment type="caution">
    <text evidence="13">The sequence shown here is derived from an EMBL/GenBank/DDBJ whole genome shotgun (WGS) entry which is preliminary data.</text>
</comment>
<evidence type="ECO:0000256" key="11">
    <source>
        <dbReference type="SAM" id="MobiDB-lite"/>
    </source>
</evidence>
<dbReference type="InterPro" id="IPR037145">
    <property type="entry name" value="SARA_Smad-bd_sf"/>
</dbReference>
<evidence type="ECO:0000256" key="1">
    <source>
        <dbReference type="ARBA" id="ARBA00004146"/>
    </source>
</evidence>
<feature type="region of interest" description="Disordered" evidence="11">
    <location>
        <begin position="646"/>
        <end position="702"/>
    </location>
</feature>
<name>A0AAN8PVH3_PATCE</name>
<feature type="region of interest" description="Disordered" evidence="11">
    <location>
        <begin position="853"/>
        <end position="942"/>
    </location>
</feature>
<dbReference type="PANTHER" id="PTHR46319">
    <property type="entry name" value="ZINC FINGER FYVE DOMAIN-CONTAINING PROTEIN"/>
    <property type="match status" value="1"/>
</dbReference>
<dbReference type="Gene3D" id="3.30.500.40">
    <property type="match status" value="1"/>
</dbReference>
<keyword evidence="14" id="KW-1185">Reference proteome</keyword>
<dbReference type="SMART" id="SM01422">
    <property type="entry name" value="SARA"/>
    <property type="match status" value="1"/>
</dbReference>
<evidence type="ECO:0000313" key="13">
    <source>
        <dbReference type="EMBL" id="KAK6179951.1"/>
    </source>
</evidence>
<dbReference type="Gene3D" id="4.10.720.10">
    <property type="entry name" value="Smad anchor for receptor activation, Smad-binding domain"/>
    <property type="match status" value="1"/>
</dbReference>
<protein>
    <recommendedName>
        <fullName evidence="12">FYVE-type domain-containing protein</fullName>
    </recommendedName>
</protein>
<dbReference type="GO" id="GO:0008270">
    <property type="term" value="F:zinc ion binding"/>
    <property type="evidence" value="ECO:0007669"/>
    <property type="project" value="UniProtKB-KW"/>
</dbReference>
<reference evidence="13 14" key="1">
    <citation type="submission" date="2024-01" db="EMBL/GenBank/DDBJ databases">
        <title>The genome of the rayed Mediterranean limpet Patella caerulea (Linnaeus, 1758).</title>
        <authorList>
            <person name="Anh-Thu Weber A."/>
            <person name="Halstead-Nussloch G."/>
        </authorList>
    </citation>
    <scope>NUCLEOTIDE SEQUENCE [LARGE SCALE GENOMIC DNA]</scope>
    <source>
        <strain evidence="13">AATW-2023a</strain>
        <tissue evidence="13">Whole specimen</tissue>
    </source>
</reference>
<sequence length="1474" mass="163759">MDFVDLDKVLDEFEEEEKAAGDINPGQEIKPTGYAEFVESHLDKPWENLSKAPIGNTTIITSIVDQNNGFINYDDPYHGEKLNKVDYITTNEVPPMKQLEKLGIDNKDFSFNNTEQKIADAIVSNYQVSNSHGYVISDHLNYSKDVDLQPMKDEEKSGPNSLKLKINGSVKSETGSRLQASQVTAVQTDALSPNSEQELSSYEYPKSDIIVEGHETSNSSSDNFTEPVNGYSITRDSLEINYEQNSKGELTQEADNKSSEITNGCIEGEKSTNQVEQTVKSVLETENLTVDKADQKSQTAVGFVDEDADMSLGDIDDYLNMSGQVSGMPEQTLDSTTSQSLSSELQQASKSISSELEQIENRDNNVQLDQSPRRDFGDGPDLVADVPNEEIYSSMEGAVGHSPEAASLEHPDFIRKTESNFLDPNLNRKGIVSDINISLSQDGDCLEIEQIINDPQPYEESHSFEETLSYPSNASIISANTENSSSLDSNFSGQFSPQVVMRTPEQQIIGQGARPKDPSHLKKSRPNSLLGLSKVNLEAPFPGTHVIEDGAMDAINQNQWQTEINGEKTQMMPASEQFQKMNEPALNMQNSDLSQNRNLMEDQLNHNLQDTLVCPPVTDSLTNDQVVNGDNVSELPVLRRNFEASAQGGLLGPGGQTNLRPHSWSPAGSASPQMNKSKRPSSLNIPPRGEYNPDEPGQRTRGMLTPYSAEIQEELDSAVAEEPSEGNEDLDAVGAAAAESVDDPSLLPSDAPPPSIIHTNLGKVAPSWLPDAQAINCMQCHAKFTFTKRRHHCRACGKIFCSLCCSMKSRLGYMEQKEARVCLSCHQILQAAENSAARVPHPNNPSDYCTTIPPSQQVHSRTSVPTVLVPSGVLRRDGSQRRSGEPKQVMFSDGIRPGGDLTELDGSSDTSLPFRRTGRIQKKVEKTQTGESSPKTRRLKTKENQRNLLPEVGLPPLFLAGETPSENQLVENPDPPSYSSKIKDEEAEPVIFAVNKNLLVYVKILNLECCLKRNAWCFTTKGMCTVGQSEIIILLEVEDEETEPPRDIFQHFINIYEDANKGNVITDLGHTIFHQSFLGSREHGGFLYISPTFQCLQKLILPEPPYLFGILLQKWETPWAKVFPLRLLLRLGAEYRYYPCPLVSIRNRKPVFFEIGHTIMNLLADFRNYQYMLPQNKGVYIHMEDKKTIINFPRNRYDDLMKVVNNSNEHVMALGASFSTEADSHLVCIQSDEGNYQTQAINIQNKQRKVTGASFVVFNGALKSSSGLTAKSSIVEDGLMVQITLESMNSLKQAIKDMIDYTIGCGSITAPQPEEMVCIQWVEEDRLVNIGVKSPIDGMAMDNIESIRIHKGTDYVGENRSIRWTEVFFIQNEDASSRWEPVDLSRLGEMLASAFCIAMTPHLDRLKEASLSKLGLRVTLDSERVGYEIGGNNERIPDFYMNDLDNALIPVIHSAASQNQEGPIIMELIFYVLE</sequence>
<keyword evidence="8" id="KW-0862">Zinc</keyword>
<dbReference type="SMART" id="SM01421">
    <property type="entry name" value="DUF3480"/>
    <property type="match status" value="1"/>
</dbReference>
<keyword evidence="7 10" id="KW-0863">Zinc-finger</keyword>
<feature type="compositionally biased region" description="Polar residues" evidence="11">
    <location>
        <begin position="853"/>
        <end position="865"/>
    </location>
</feature>
<evidence type="ECO:0000256" key="4">
    <source>
        <dbReference type="ARBA" id="ARBA00022553"/>
    </source>
</evidence>
<evidence type="ECO:0000256" key="2">
    <source>
        <dbReference type="ARBA" id="ARBA00004496"/>
    </source>
</evidence>
<dbReference type="GO" id="GO:0005829">
    <property type="term" value="C:cytosol"/>
    <property type="evidence" value="ECO:0007669"/>
    <property type="project" value="UniProtKB-ARBA"/>
</dbReference>
<gene>
    <name evidence="13" type="ORF">SNE40_012196</name>
</gene>
<keyword evidence="9" id="KW-0472">Membrane</keyword>
<feature type="domain" description="FYVE-type" evidence="12">
    <location>
        <begin position="771"/>
        <end position="830"/>
    </location>
</feature>
<keyword evidence="4" id="KW-0597">Phosphoprotein</keyword>
<dbReference type="InterPro" id="IPR022557">
    <property type="entry name" value="SARA-like_C"/>
</dbReference>
<evidence type="ECO:0000313" key="14">
    <source>
        <dbReference type="Proteomes" id="UP001347796"/>
    </source>
</evidence>
<dbReference type="SUPFAM" id="SSF57903">
    <property type="entry name" value="FYVE/PHD zinc finger"/>
    <property type="match status" value="1"/>
</dbReference>
<dbReference type="InterPro" id="IPR000306">
    <property type="entry name" value="Znf_FYVE"/>
</dbReference>
<dbReference type="GO" id="GO:0005545">
    <property type="term" value="F:1-phosphatidylinositol binding"/>
    <property type="evidence" value="ECO:0007669"/>
    <property type="project" value="UniProtKB-ARBA"/>
</dbReference>
<evidence type="ECO:0000259" key="12">
    <source>
        <dbReference type="PROSITE" id="PS50178"/>
    </source>
</evidence>
<proteinExistence type="predicted"/>
<feature type="compositionally biased region" description="Basic and acidic residues" evidence="11">
    <location>
        <begin position="874"/>
        <end position="885"/>
    </location>
</feature>
<dbReference type="EMBL" id="JAZGQO010000008">
    <property type="protein sequence ID" value="KAK6179951.1"/>
    <property type="molecule type" value="Genomic_DNA"/>
</dbReference>
<evidence type="ECO:0000256" key="7">
    <source>
        <dbReference type="ARBA" id="ARBA00022771"/>
    </source>
</evidence>
<dbReference type="InterPro" id="IPR011011">
    <property type="entry name" value="Znf_FYVE_PHD"/>
</dbReference>
<dbReference type="FunFam" id="3.30.40.10:FF:000084">
    <property type="entry name" value="Zinc finger, FYVE domain-containing 9b"/>
    <property type="match status" value="1"/>
</dbReference>
<evidence type="ECO:0000256" key="5">
    <source>
        <dbReference type="ARBA" id="ARBA00022723"/>
    </source>
</evidence>
<keyword evidence="6" id="KW-0967">Endosome</keyword>
<dbReference type="InterPro" id="IPR013083">
    <property type="entry name" value="Znf_RING/FYVE/PHD"/>
</dbReference>
<keyword evidence="3" id="KW-0963">Cytoplasm</keyword>
<dbReference type="Pfam" id="PF11409">
    <property type="entry name" value="SARA"/>
    <property type="match status" value="1"/>
</dbReference>
<comment type="subcellular location">
    <subcellularLocation>
        <location evidence="2">Cytoplasm</location>
    </subcellularLocation>
    <subcellularLocation>
        <location evidence="1">Early endosome membrane</location>
    </subcellularLocation>
</comment>
<dbReference type="InterPro" id="IPR024608">
    <property type="entry name" value="SARA-like_SBD"/>
</dbReference>
<dbReference type="SMART" id="SM00064">
    <property type="entry name" value="FYVE"/>
    <property type="match status" value="1"/>
</dbReference>
<dbReference type="GO" id="GO:0016197">
    <property type="term" value="P:endosomal transport"/>
    <property type="evidence" value="ECO:0007669"/>
    <property type="project" value="TreeGrafter"/>
</dbReference>
<evidence type="ECO:0000256" key="9">
    <source>
        <dbReference type="ARBA" id="ARBA00023136"/>
    </source>
</evidence>
<dbReference type="Proteomes" id="UP001347796">
    <property type="component" value="Unassembled WGS sequence"/>
</dbReference>